<evidence type="ECO:0000256" key="2">
    <source>
        <dbReference type="HAMAP-Rule" id="MF_00699"/>
    </source>
</evidence>
<protein>
    <recommendedName>
        <fullName evidence="2">Probable Brix domain-containing ribosomal biogenesis protein</fullName>
    </recommendedName>
</protein>
<comment type="function">
    <text evidence="2">Probably involved in the biogenesis of the ribosome.</text>
</comment>
<dbReference type="GO" id="GO:0006364">
    <property type="term" value="P:rRNA processing"/>
    <property type="evidence" value="ECO:0007669"/>
    <property type="project" value="InterPro"/>
</dbReference>
<evidence type="ECO:0000313" key="4">
    <source>
        <dbReference type="EMBL" id="QUH22745.1"/>
    </source>
</evidence>
<dbReference type="Proteomes" id="UP000681041">
    <property type="component" value="Chromosome"/>
</dbReference>
<keyword evidence="5" id="KW-1185">Reference proteome</keyword>
<dbReference type="HAMAP" id="MF_00699">
    <property type="entry name" value="BriX"/>
    <property type="match status" value="1"/>
</dbReference>
<dbReference type="PROSITE" id="PS50833">
    <property type="entry name" value="BRIX"/>
    <property type="match status" value="1"/>
</dbReference>
<dbReference type="SMART" id="SM00879">
    <property type="entry name" value="Brix"/>
    <property type="match status" value="1"/>
</dbReference>
<keyword evidence="1 2" id="KW-0690">Ribosome biogenesis</keyword>
<reference evidence="4" key="1">
    <citation type="submission" date="2020-07" db="EMBL/GenBank/DDBJ databases">
        <title>Methanobacterium. sp. MethCan genome.</title>
        <authorList>
            <person name="Postec A."/>
            <person name="Quemeneur M."/>
        </authorList>
    </citation>
    <scope>NUCLEOTIDE SEQUENCE</scope>
    <source>
        <strain evidence="4">MethCAN</strain>
    </source>
</reference>
<dbReference type="RefSeq" id="WP_211533692.1">
    <property type="nucleotide sequence ID" value="NZ_CP058560.1"/>
</dbReference>
<dbReference type="InterPro" id="IPR007109">
    <property type="entry name" value="Brix"/>
</dbReference>
<evidence type="ECO:0000256" key="1">
    <source>
        <dbReference type="ARBA" id="ARBA00022517"/>
    </source>
</evidence>
<dbReference type="Gene3D" id="3.40.50.10480">
    <property type="entry name" value="Probable brix-domain ribosomal biogenesis protein"/>
    <property type="match status" value="1"/>
</dbReference>
<dbReference type="AlphaFoldDB" id="A0A8T8K5H1"/>
<dbReference type="SUPFAM" id="SSF52954">
    <property type="entry name" value="Class II aaRS ABD-related"/>
    <property type="match status" value="1"/>
</dbReference>
<dbReference type="KEGG" id="meme:HYG87_02630"/>
<gene>
    <name evidence="4" type="ORF">HYG87_02630</name>
</gene>
<name>A0A8T8K5H1_9EURY</name>
<evidence type="ECO:0000313" key="5">
    <source>
        <dbReference type="Proteomes" id="UP000681041"/>
    </source>
</evidence>
<feature type="domain" description="Brix" evidence="3">
    <location>
        <begin position="1"/>
        <end position="155"/>
    </location>
</feature>
<dbReference type="GeneID" id="64819625"/>
<dbReference type="GO" id="GO:0019843">
    <property type="term" value="F:rRNA binding"/>
    <property type="evidence" value="ECO:0007669"/>
    <property type="project" value="InterPro"/>
</dbReference>
<dbReference type="EMBL" id="CP058560">
    <property type="protein sequence ID" value="QUH22745.1"/>
    <property type="molecule type" value="Genomic_DNA"/>
</dbReference>
<organism evidence="4 5">
    <name type="scientific">Methanobacterium alkalithermotolerans</name>
    <dbReference type="NCBI Taxonomy" id="2731220"/>
    <lineage>
        <taxon>Archaea</taxon>
        <taxon>Methanobacteriati</taxon>
        <taxon>Methanobacteriota</taxon>
        <taxon>Methanomada group</taxon>
        <taxon>Methanobacteria</taxon>
        <taxon>Methanobacteriales</taxon>
        <taxon>Methanobacteriaceae</taxon>
        <taxon>Methanobacterium</taxon>
    </lineage>
</organism>
<dbReference type="InterPro" id="IPR023548">
    <property type="entry name" value="Brix_dom_Rbsml_bgen_prot"/>
</dbReference>
<sequence length="155" mass="17592">MLITTSRKPSTKTRQLCKALSRVFSAECINRGKMSMRDVFLKTSSKGYETTLIINDSQGNPSKITFYGNQGQEIVSLDVNIALPDSRLHIKPDDLGFKCEMHELSLLKNILPVKSDNEHNYSNLVWIKNTDNKYKAVMDFIDKNGNCTGLKIYIK</sequence>
<evidence type="ECO:0000259" key="3">
    <source>
        <dbReference type="PROSITE" id="PS50833"/>
    </source>
</evidence>
<dbReference type="OrthoDB" id="117530at2157"/>
<accession>A0A8T8K5H1</accession>
<proteinExistence type="inferred from homology"/>